<proteinExistence type="inferred from homology"/>
<dbReference type="EMBL" id="SDOX01000005">
    <property type="protein sequence ID" value="TFJ87519.1"/>
    <property type="molecule type" value="Genomic_DNA"/>
</dbReference>
<evidence type="ECO:0000313" key="8">
    <source>
        <dbReference type="EMBL" id="TFJ87519.1"/>
    </source>
</evidence>
<dbReference type="PANTHER" id="PTHR11266">
    <property type="entry name" value="PEROXISOMAL MEMBRANE PROTEIN 2, PXMP2 MPV17"/>
    <property type="match status" value="1"/>
</dbReference>
<evidence type="ECO:0000256" key="6">
    <source>
        <dbReference type="RuleBase" id="RU363053"/>
    </source>
</evidence>
<dbReference type="Proteomes" id="UP000355283">
    <property type="component" value="Unassembled WGS sequence"/>
</dbReference>
<evidence type="ECO:0000256" key="7">
    <source>
        <dbReference type="SAM" id="MobiDB-lite"/>
    </source>
</evidence>
<evidence type="ECO:0000256" key="1">
    <source>
        <dbReference type="ARBA" id="ARBA00004141"/>
    </source>
</evidence>
<dbReference type="Pfam" id="PF04117">
    <property type="entry name" value="Mpv17_PMP22"/>
    <property type="match status" value="1"/>
</dbReference>
<comment type="caution">
    <text evidence="8">The sequence shown here is derived from an EMBL/GenBank/DDBJ whole genome shotgun (WGS) entry which is preliminary data.</text>
</comment>
<dbReference type="GO" id="GO:0005778">
    <property type="term" value="C:peroxisomal membrane"/>
    <property type="evidence" value="ECO:0007669"/>
    <property type="project" value="TreeGrafter"/>
</dbReference>
<dbReference type="InterPro" id="IPR007248">
    <property type="entry name" value="Mpv17_PMP22"/>
</dbReference>
<comment type="subcellular location">
    <subcellularLocation>
        <location evidence="1">Membrane</location>
        <topology evidence="1">Multi-pass membrane protein</topology>
    </subcellularLocation>
</comment>
<dbReference type="AlphaFoldDB" id="A0A4D9DFQ6"/>
<keyword evidence="3 6" id="KW-0812">Transmembrane</keyword>
<feature type="transmembrane region" description="Helical" evidence="6">
    <location>
        <begin position="102"/>
        <end position="121"/>
    </location>
</feature>
<keyword evidence="9" id="KW-1185">Reference proteome</keyword>
<comment type="similarity">
    <text evidence="2 6">Belongs to the peroxisomal membrane protein PXMP2/4 family.</text>
</comment>
<feature type="region of interest" description="Disordered" evidence="7">
    <location>
        <begin position="1"/>
        <end position="33"/>
    </location>
</feature>
<keyword evidence="5 6" id="KW-0472">Membrane</keyword>
<evidence type="ECO:0000256" key="2">
    <source>
        <dbReference type="ARBA" id="ARBA00006824"/>
    </source>
</evidence>
<dbReference type="OrthoDB" id="860at2759"/>
<gene>
    <name evidence="8" type="ORF">NSK_000870</name>
</gene>
<feature type="transmembrane region" description="Helical" evidence="6">
    <location>
        <begin position="141"/>
        <end position="163"/>
    </location>
</feature>
<keyword evidence="4 6" id="KW-1133">Transmembrane helix</keyword>
<evidence type="ECO:0008006" key="10">
    <source>
        <dbReference type="Google" id="ProtNLM"/>
    </source>
</evidence>
<feature type="compositionally biased region" description="Acidic residues" evidence="7">
    <location>
        <begin position="1"/>
        <end position="10"/>
    </location>
</feature>
<reference evidence="8 9" key="1">
    <citation type="submission" date="2019-01" db="EMBL/GenBank/DDBJ databases">
        <title>Nuclear Genome Assembly of the Microalgal Biofuel strain Nannochloropsis salina CCMP1776.</title>
        <authorList>
            <person name="Hovde B."/>
        </authorList>
    </citation>
    <scope>NUCLEOTIDE SEQUENCE [LARGE SCALE GENOMIC DNA]</scope>
    <source>
        <strain evidence="8 9">CCMP1776</strain>
    </source>
</reference>
<sequence>MASELNEEDIPASAGPTSKPAEDEALSMATTTTSDTNTSAALICTVPASMKAELKRLLRAYHHCLVTRPVLTKALTSALISALGDILASSGKGGRGRSGRRTLGFFLFGGLVTGPLCHYWYGLLEKKVRGLQGGKNVAVKVLLDKLLFTPPFLALTLFLLRLLESGRPGAAWRGTKQVYFPTLKTNLQVWTVAQAINFSYVPPAYRVLFGNLVALWWSFYLSRLGGGGGGRASSVVLMRKRY</sequence>
<evidence type="ECO:0000256" key="3">
    <source>
        <dbReference type="ARBA" id="ARBA00022692"/>
    </source>
</evidence>
<evidence type="ECO:0000256" key="5">
    <source>
        <dbReference type="ARBA" id="ARBA00023136"/>
    </source>
</evidence>
<name>A0A4D9DFQ6_9STRA</name>
<organism evidence="8 9">
    <name type="scientific">Nannochloropsis salina CCMP1776</name>
    <dbReference type="NCBI Taxonomy" id="1027361"/>
    <lineage>
        <taxon>Eukaryota</taxon>
        <taxon>Sar</taxon>
        <taxon>Stramenopiles</taxon>
        <taxon>Ochrophyta</taxon>
        <taxon>Eustigmatophyceae</taxon>
        <taxon>Eustigmatales</taxon>
        <taxon>Monodopsidaceae</taxon>
        <taxon>Microchloropsis</taxon>
        <taxon>Microchloropsis salina</taxon>
    </lineage>
</organism>
<accession>A0A4D9DFQ6</accession>
<dbReference type="PANTHER" id="PTHR11266:SF80">
    <property type="entry name" value="PEROXISOMAL MEMBRANE PROTEIN 2"/>
    <property type="match status" value="1"/>
</dbReference>
<evidence type="ECO:0000256" key="4">
    <source>
        <dbReference type="ARBA" id="ARBA00022989"/>
    </source>
</evidence>
<protein>
    <recommendedName>
        <fullName evidence="10">Peroxisomal membrane protein 2</fullName>
    </recommendedName>
</protein>
<evidence type="ECO:0000313" key="9">
    <source>
        <dbReference type="Proteomes" id="UP000355283"/>
    </source>
</evidence>